<name>A0A7W9QEB2_9ACTN</name>
<evidence type="ECO:0000313" key="2">
    <source>
        <dbReference type="Proteomes" id="UP000588098"/>
    </source>
</evidence>
<sequence>MGHPVRHSGRGAAGSTTVQVLKRHPQWAGQEWIETGMACLCAEHAKGAPPAQ</sequence>
<gene>
    <name evidence="1" type="ORF">FHS42_005799</name>
</gene>
<dbReference type="AlphaFoldDB" id="A0A7W9QEB2"/>
<protein>
    <recommendedName>
        <fullName evidence="3">Integrase</fullName>
    </recommendedName>
</protein>
<evidence type="ECO:0008006" key="3">
    <source>
        <dbReference type="Google" id="ProtNLM"/>
    </source>
</evidence>
<comment type="caution">
    <text evidence="1">The sequence shown here is derived from an EMBL/GenBank/DDBJ whole genome shotgun (WGS) entry which is preliminary data.</text>
</comment>
<reference evidence="1 2" key="1">
    <citation type="submission" date="2020-08" db="EMBL/GenBank/DDBJ databases">
        <title>Genomic Encyclopedia of Type Strains, Phase III (KMG-III): the genomes of soil and plant-associated and newly described type strains.</title>
        <authorList>
            <person name="Whitman W."/>
        </authorList>
    </citation>
    <scope>NUCLEOTIDE SEQUENCE [LARGE SCALE GENOMIC DNA]</scope>
    <source>
        <strain evidence="1 2">CECT 8305</strain>
    </source>
</reference>
<keyword evidence="2" id="KW-1185">Reference proteome</keyword>
<proteinExistence type="predicted"/>
<dbReference type="RefSeq" id="WP_184576676.1">
    <property type="nucleotide sequence ID" value="NZ_JACHJL010000018.1"/>
</dbReference>
<accession>A0A7W9QEB2</accession>
<organism evidence="1 2">
    <name type="scientific">Streptomyces zagrosensis</name>
    <dbReference type="NCBI Taxonomy" id="1042984"/>
    <lineage>
        <taxon>Bacteria</taxon>
        <taxon>Bacillati</taxon>
        <taxon>Actinomycetota</taxon>
        <taxon>Actinomycetes</taxon>
        <taxon>Kitasatosporales</taxon>
        <taxon>Streptomycetaceae</taxon>
        <taxon>Streptomyces</taxon>
    </lineage>
</organism>
<evidence type="ECO:0000313" key="1">
    <source>
        <dbReference type="EMBL" id="MBB5938708.1"/>
    </source>
</evidence>
<dbReference type="Proteomes" id="UP000588098">
    <property type="component" value="Unassembled WGS sequence"/>
</dbReference>
<dbReference type="EMBL" id="JACHJL010000018">
    <property type="protein sequence ID" value="MBB5938708.1"/>
    <property type="molecule type" value="Genomic_DNA"/>
</dbReference>